<accession>A0A838Y076</accession>
<evidence type="ECO:0000256" key="2">
    <source>
        <dbReference type="PIRNR" id="PIRNR016661"/>
    </source>
</evidence>
<evidence type="ECO:0000313" key="4">
    <source>
        <dbReference type="EMBL" id="MBA4612463.1"/>
    </source>
</evidence>
<dbReference type="Gene3D" id="1.10.1760.20">
    <property type="match status" value="1"/>
</dbReference>
<sequence length="186" mass="19044">MPSLAHGAAVTATPLWRGLALTLCGAALITLGAKIQIPFWPVPMTLHTLAVFLTAAALGPRLGLAAMTAYLGAGALGLPVFSGSPERGIGLAYMVGPTGGYLLGYWLAAGLIGALAHRRKWVGQTLAMLAGLAVVYAAGLAWLANFVPARDLLAAGFTPFVLGDLVKIALACLLLSGARRWTGVAQ</sequence>
<comment type="subcellular location">
    <subcellularLocation>
        <location evidence="2">Cell membrane</location>
        <topology evidence="2">Multi-pass membrane protein</topology>
    </subcellularLocation>
</comment>
<keyword evidence="2" id="KW-1003">Cell membrane</keyword>
<organism evidence="4 5">
    <name type="scientific">Stappia taiwanensis</name>
    <dbReference type="NCBI Taxonomy" id="992267"/>
    <lineage>
        <taxon>Bacteria</taxon>
        <taxon>Pseudomonadati</taxon>
        <taxon>Pseudomonadota</taxon>
        <taxon>Alphaproteobacteria</taxon>
        <taxon>Hyphomicrobiales</taxon>
        <taxon>Stappiaceae</taxon>
        <taxon>Stappia</taxon>
    </lineage>
</organism>
<dbReference type="AlphaFoldDB" id="A0A838Y076"/>
<gene>
    <name evidence="4" type="ORF">H1W37_12415</name>
</gene>
<feature type="transmembrane region" description="Helical" evidence="3">
    <location>
        <begin position="49"/>
        <end position="71"/>
    </location>
</feature>
<dbReference type="Proteomes" id="UP000559404">
    <property type="component" value="Unassembled WGS sequence"/>
</dbReference>
<dbReference type="EMBL" id="JACEON010000011">
    <property type="protein sequence ID" value="MBA4612463.1"/>
    <property type="molecule type" value="Genomic_DNA"/>
</dbReference>
<protein>
    <recommendedName>
        <fullName evidence="2">Biotin transporter</fullName>
    </recommendedName>
</protein>
<feature type="transmembrane region" description="Helical" evidence="3">
    <location>
        <begin position="126"/>
        <end position="147"/>
    </location>
</feature>
<dbReference type="RefSeq" id="WP_181760666.1">
    <property type="nucleotide sequence ID" value="NZ_BMCR01000010.1"/>
</dbReference>
<evidence type="ECO:0000256" key="3">
    <source>
        <dbReference type="SAM" id="Phobius"/>
    </source>
</evidence>
<reference evidence="4 5" key="2">
    <citation type="submission" date="2020-08" db="EMBL/GenBank/DDBJ databases">
        <title>Stappia taiwanensis sp. nov., isolated from a coastal thermal spring.</title>
        <authorList>
            <person name="Kampfer P."/>
        </authorList>
    </citation>
    <scope>NUCLEOTIDE SEQUENCE [LARGE SCALE GENOMIC DNA]</scope>
    <source>
        <strain evidence="4 5">DSM 23284</strain>
    </source>
</reference>
<dbReference type="InterPro" id="IPR003784">
    <property type="entry name" value="BioY"/>
</dbReference>
<name>A0A838Y076_9HYPH</name>
<evidence type="ECO:0000256" key="1">
    <source>
        <dbReference type="ARBA" id="ARBA00010692"/>
    </source>
</evidence>
<feature type="transmembrane region" description="Helical" evidence="3">
    <location>
        <begin position="15"/>
        <end position="37"/>
    </location>
</feature>
<keyword evidence="3" id="KW-1133">Transmembrane helix</keyword>
<dbReference type="PANTHER" id="PTHR34295:SF1">
    <property type="entry name" value="BIOTIN TRANSPORTER BIOY"/>
    <property type="match status" value="1"/>
</dbReference>
<comment type="caution">
    <text evidence="4">The sequence shown here is derived from an EMBL/GenBank/DDBJ whole genome shotgun (WGS) entry which is preliminary data.</text>
</comment>
<dbReference type="PIRSF" id="PIRSF016661">
    <property type="entry name" value="BioY"/>
    <property type="match status" value="1"/>
</dbReference>
<keyword evidence="3" id="KW-0812">Transmembrane</keyword>
<reference evidence="4 5" key="1">
    <citation type="submission" date="2020-07" db="EMBL/GenBank/DDBJ databases">
        <authorList>
            <person name="Li M."/>
        </authorList>
    </citation>
    <scope>NUCLEOTIDE SEQUENCE [LARGE SCALE GENOMIC DNA]</scope>
    <source>
        <strain evidence="4 5">DSM 23284</strain>
    </source>
</reference>
<keyword evidence="2 3" id="KW-0472">Membrane</keyword>
<keyword evidence="5" id="KW-1185">Reference proteome</keyword>
<evidence type="ECO:0000313" key="5">
    <source>
        <dbReference type="Proteomes" id="UP000559404"/>
    </source>
</evidence>
<dbReference type="PANTHER" id="PTHR34295">
    <property type="entry name" value="BIOTIN TRANSPORTER BIOY"/>
    <property type="match status" value="1"/>
</dbReference>
<dbReference type="GO" id="GO:0015225">
    <property type="term" value="F:biotin transmembrane transporter activity"/>
    <property type="evidence" value="ECO:0007669"/>
    <property type="project" value="UniProtKB-UniRule"/>
</dbReference>
<feature type="transmembrane region" description="Helical" evidence="3">
    <location>
        <begin position="153"/>
        <end position="176"/>
    </location>
</feature>
<dbReference type="GO" id="GO:0005886">
    <property type="term" value="C:plasma membrane"/>
    <property type="evidence" value="ECO:0007669"/>
    <property type="project" value="UniProtKB-SubCell"/>
</dbReference>
<comment type="similarity">
    <text evidence="1 2">Belongs to the BioY family.</text>
</comment>
<proteinExistence type="inferred from homology"/>
<dbReference type="Pfam" id="PF02632">
    <property type="entry name" value="BioY"/>
    <property type="match status" value="1"/>
</dbReference>
<keyword evidence="2" id="KW-0813">Transport</keyword>
<feature type="transmembrane region" description="Helical" evidence="3">
    <location>
        <begin position="91"/>
        <end position="114"/>
    </location>
</feature>